<evidence type="ECO:0000313" key="2">
    <source>
        <dbReference type="EMBL" id="MXP32606.1"/>
    </source>
</evidence>
<dbReference type="AlphaFoldDB" id="A0A845AVS5"/>
<keyword evidence="3" id="KW-1185">Reference proteome</keyword>
<keyword evidence="1" id="KW-0472">Membrane</keyword>
<reference evidence="2 3" key="1">
    <citation type="submission" date="2019-12" db="EMBL/GenBank/DDBJ databases">
        <title>Genomic-based taxomic classification of the family Erythrobacteraceae.</title>
        <authorList>
            <person name="Xu L."/>
        </authorList>
    </citation>
    <scope>NUCLEOTIDE SEQUENCE [LARGE SCALE GENOMIC DNA]</scope>
    <source>
        <strain evidence="2 3">JCM 16677</strain>
    </source>
</reference>
<dbReference type="RefSeq" id="WP_160779934.1">
    <property type="nucleotide sequence ID" value="NZ_BAAAZF010000001.1"/>
</dbReference>
<feature type="transmembrane region" description="Helical" evidence="1">
    <location>
        <begin position="148"/>
        <end position="166"/>
    </location>
</feature>
<dbReference type="OrthoDB" id="7427621at2"/>
<name>A0A845AVS5_9SPHN</name>
<protein>
    <submittedName>
        <fullName evidence="2">Uncharacterized protein</fullName>
    </submittedName>
</protein>
<dbReference type="Proteomes" id="UP000446786">
    <property type="component" value="Unassembled WGS sequence"/>
</dbReference>
<dbReference type="EMBL" id="WTYE01000001">
    <property type="protein sequence ID" value="MXP32606.1"/>
    <property type="molecule type" value="Genomic_DNA"/>
</dbReference>
<gene>
    <name evidence="2" type="ORF">GRI94_12315</name>
</gene>
<keyword evidence="1" id="KW-0812">Transmembrane</keyword>
<comment type="caution">
    <text evidence="2">The sequence shown here is derived from an EMBL/GenBank/DDBJ whole genome shotgun (WGS) entry which is preliminary data.</text>
</comment>
<feature type="transmembrane region" description="Helical" evidence="1">
    <location>
        <begin position="73"/>
        <end position="91"/>
    </location>
</feature>
<evidence type="ECO:0000313" key="3">
    <source>
        <dbReference type="Proteomes" id="UP000446786"/>
    </source>
</evidence>
<feature type="transmembrane region" description="Helical" evidence="1">
    <location>
        <begin position="98"/>
        <end position="115"/>
    </location>
</feature>
<keyword evidence="1" id="KW-1133">Transmembrane helix</keyword>
<sequence>MITRRRFLIVWIGGVIAFAIAAYLHLPLAIDTVPSGITAHQTAGNAARVDYVQSSWAEAGVLRNAFTAMTSDLIFIALYGFGSLLGGLYFLKVGTGTLRIIGWALLASAIIFLATDFTETILQLQQLMAGAGDDRQAALAAAMYYPKAISWIACFVLPLNGIFLDLNRKSAA</sequence>
<proteinExistence type="predicted"/>
<evidence type="ECO:0000256" key="1">
    <source>
        <dbReference type="SAM" id="Phobius"/>
    </source>
</evidence>
<accession>A0A845AVS5</accession>
<organism evidence="2 3">
    <name type="scientific">Parerythrobacter jejuensis</name>
    <dbReference type="NCBI Taxonomy" id="795812"/>
    <lineage>
        <taxon>Bacteria</taxon>
        <taxon>Pseudomonadati</taxon>
        <taxon>Pseudomonadota</taxon>
        <taxon>Alphaproteobacteria</taxon>
        <taxon>Sphingomonadales</taxon>
        <taxon>Erythrobacteraceae</taxon>
        <taxon>Parerythrobacter</taxon>
    </lineage>
</organism>
<feature type="transmembrane region" description="Helical" evidence="1">
    <location>
        <begin position="7"/>
        <end position="26"/>
    </location>
</feature>